<evidence type="ECO:0000313" key="1">
    <source>
        <dbReference type="EMBL" id="TWT46876.1"/>
    </source>
</evidence>
<organism evidence="1 2">
    <name type="scientific">Botrimarina hoheduenensis</name>
    <dbReference type="NCBI Taxonomy" id="2528000"/>
    <lineage>
        <taxon>Bacteria</taxon>
        <taxon>Pseudomonadati</taxon>
        <taxon>Planctomycetota</taxon>
        <taxon>Planctomycetia</taxon>
        <taxon>Pirellulales</taxon>
        <taxon>Lacipirellulaceae</taxon>
        <taxon>Botrimarina</taxon>
    </lineage>
</organism>
<dbReference type="GO" id="GO:0033999">
    <property type="term" value="F:chondroitin B lyase activity"/>
    <property type="evidence" value="ECO:0007669"/>
    <property type="project" value="UniProtKB-EC"/>
</dbReference>
<dbReference type="SUPFAM" id="SSF51126">
    <property type="entry name" value="Pectin lyase-like"/>
    <property type="match status" value="1"/>
</dbReference>
<keyword evidence="1" id="KW-0456">Lyase</keyword>
<name>A0A5C5W7J2_9BACT</name>
<dbReference type="EC" id="4.2.2.19" evidence="1"/>
<reference evidence="1 2" key="1">
    <citation type="submission" date="2019-02" db="EMBL/GenBank/DDBJ databases">
        <title>Deep-cultivation of Planctomycetes and their phenomic and genomic characterization uncovers novel biology.</title>
        <authorList>
            <person name="Wiegand S."/>
            <person name="Jogler M."/>
            <person name="Boedeker C."/>
            <person name="Pinto D."/>
            <person name="Vollmers J."/>
            <person name="Rivas-Marin E."/>
            <person name="Kohn T."/>
            <person name="Peeters S.H."/>
            <person name="Heuer A."/>
            <person name="Rast P."/>
            <person name="Oberbeckmann S."/>
            <person name="Bunk B."/>
            <person name="Jeske O."/>
            <person name="Meyerdierks A."/>
            <person name="Storesund J.E."/>
            <person name="Kallscheuer N."/>
            <person name="Luecker S."/>
            <person name="Lage O.M."/>
            <person name="Pohl T."/>
            <person name="Merkel B.J."/>
            <person name="Hornburger P."/>
            <person name="Mueller R.-W."/>
            <person name="Bruemmer F."/>
            <person name="Labrenz M."/>
            <person name="Spormann A.M."/>
            <person name="Op Den Camp H."/>
            <person name="Overmann J."/>
            <person name="Amann R."/>
            <person name="Jetten M.S.M."/>
            <person name="Mascher T."/>
            <person name="Medema M.H."/>
            <person name="Devos D.P."/>
            <person name="Kaster A.-K."/>
            <person name="Ovreas L."/>
            <person name="Rohde M."/>
            <person name="Galperin M.Y."/>
            <person name="Jogler C."/>
        </authorList>
    </citation>
    <scope>NUCLEOTIDE SEQUENCE [LARGE SCALE GENOMIC DNA]</scope>
    <source>
        <strain evidence="1 2">Pla111</strain>
    </source>
</reference>
<dbReference type="EMBL" id="SJPH01000003">
    <property type="protein sequence ID" value="TWT46876.1"/>
    <property type="molecule type" value="Genomic_DNA"/>
</dbReference>
<dbReference type="InterPro" id="IPR059226">
    <property type="entry name" value="Choice_anch_Q_dom"/>
</dbReference>
<proteinExistence type="predicted"/>
<dbReference type="Gene3D" id="2.160.20.10">
    <property type="entry name" value="Single-stranded right-handed beta-helix, Pectin lyase-like"/>
    <property type="match status" value="1"/>
</dbReference>
<dbReference type="Pfam" id="PF14592">
    <property type="entry name" value="Chondroitinas_B"/>
    <property type="match status" value="1"/>
</dbReference>
<dbReference type="SMART" id="SM00710">
    <property type="entry name" value="PbH1"/>
    <property type="match status" value="4"/>
</dbReference>
<dbReference type="InterPro" id="IPR006626">
    <property type="entry name" value="PbH1"/>
</dbReference>
<dbReference type="InterPro" id="IPR036439">
    <property type="entry name" value="Dockerin_dom_sf"/>
</dbReference>
<dbReference type="Proteomes" id="UP000318995">
    <property type="component" value="Unassembled WGS sequence"/>
</dbReference>
<evidence type="ECO:0000313" key="2">
    <source>
        <dbReference type="Proteomes" id="UP000318995"/>
    </source>
</evidence>
<comment type="caution">
    <text evidence="1">The sequence shown here is derived from an EMBL/GenBank/DDBJ whole genome shotgun (WGS) entry which is preliminary data.</text>
</comment>
<dbReference type="GO" id="GO:0000272">
    <property type="term" value="P:polysaccharide catabolic process"/>
    <property type="evidence" value="ECO:0007669"/>
    <property type="project" value="InterPro"/>
</dbReference>
<dbReference type="SUPFAM" id="SSF63446">
    <property type="entry name" value="Type I dockerin domain"/>
    <property type="match status" value="1"/>
</dbReference>
<protein>
    <submittedName>
        <fullName evidence="1">Chondroitinase-B</fullName>
        <ecNumber evidence="1">4.2.2.19</ecNumber>
    </submittedName>
</protein>
<gene>
    <name evidence="1" type="primary">cslB</name>
    <name evidence="1" type="ORF">Pla111_19780</name>
</gene>
<keyword evidence="2" id="KW-1185">Reference proteome</keyword>
<dbReference type="InterPro" id="IPR012334">
    <property type="entry name" value="Pectin_lyas_fold"/>
</dbReference>
<dbReference type="InterPro" id="IPR039513">
    <property type="entry name" value="PL-6"/>
</dbReference>
<dbReference type="NCBIfam" id="NF041518">
    <property type="entry name" value="choice_anch_Q"/>
    <property type="match status" value="1"/>
</dbReference>
<dbReference type="AlphaFoldDB" id="A0A5C5W7J2"/>
<accession>A0A5C5W7J2</accession>
<sequence>MTTPTRAADVLVTSASEIAAALGSLQPGDTLVMRDGVWTNQSIALAGIGTSVAPITLRPETPGGVKLTGSSKLTISGDWLVVEGLRFEDGALNENEHIVRFQGALGEATNSRFTNSTIINYNPASTSTRYFWVSLEGNSNRVDHNYFSGQNHSGVTVSVVRDSNEADYHRIDNNYFADRLPGNGNGFETIRIGTSDFSISDSYTTVENNVFERVDGEIEIVSNKSGSNTMRYNTFRASSGTLTLRHGNDATVEGNFFLGQGKSGSGGVRVIGERQTIINNYFQGLDGRAGGAISLSAGVPNSQVFEYVQVRDALIANNTIVDVNAAAITFDDGLGSSGRTLLPENVTIANNLIWSTQDPLFEGAQGTGWTWQNNLAFGQSLGSAAGQSGIVVADPQLTIGPDGLWRLSPTSPAIDAGTNAHSSILTTDFDGQARIGLPDIGADELSIAAIVRKPLSASDVGPAWLGAAVPTVGCGPTGCVLQAEAFSSILDPDADGAFWTVEPVGTALGGQVLKAPAGDRIDLPAETHDTIATYDVMFETAGVYTAYLRARGFSGSSDSLYTPAAFDTDPSTVETVTNDGTFRWETLPVTFAIGAAHVGMPLEFRLAMREQLLEIDALVITLDPTLTATQLDALFTVVPGDYNADGLVDVADYTLWRDTLGQVGVGLPADGDGSGVVDDRDRLYWALAYAGAGSAAIPEPAALWLVSVVTLCGTVLRQRA</sequence>
<dbReference type="InterPro" id="IPR011050">
    <property type="entry name" value="Pectin_lyase_fold/virulence"/>
</dbReference>
<dbReference type="CDD" id="cd14251">
    <property type="entry name" value="PL-6"/>
    <property type="match status" value="1"/>
</dbReference>